<gene>
    <name evidence="6" type="ORF">MPL1_11383</name>
</gene>
<dbReference type="CDD" id="cd01949">
    <property type="entry name" value="GGDEF"/>
    <property type="match status" value="1"/>
</dbReference>
<dbReference type="Gene3D" id="3.30.70.270">
    <property type="match status" value="1"/>
</dbReference>
<dbReference type="EMBL" id="APHR01000065">
    <property type="protein sequence ID" value="EMR12218.1"/>
    <property type="molecule type" value="Genomic_DNA"/>
</dbReference>
<dbReference type="GO" id="GO:0005886">
    <property type="term" value="C:plasma membrane"/>
    <property type="evidence" value="ECO:0007669"/>
    <property type="project" value="TreeGrafter"/>
</dbReference>
<dbReference type="InterPro" id="IPR000160">
    <property type="entry name" value="GGDEF_dom"/>
</dbReference>
<feature type="transmembrane region" description="Helical" evidence="4">
    <location>
        <begin position="184"/>
        <end position="204"/>
    </location>
</feature>
<reference evidence="6 7" key="1">
    <citation type="journal article" date="2013" name="Genome Announc.">
        <title>Draft Genome Sequence of Methylophaga lonarensis MPLT, a Haloalkaliphilic (Non-Methane-Utilizing) Methylotroph.</title>
        <authorList>
            <person name="Shetty S.A."/>
            <person name="Marathe N.P."/>
            <person name="Munot H."/>
            <person name="Antony C.P."/>
            <person name="Dhotre D.P."/>
            <person name="Murrell J.C."/>
            <person name="Shouche Y.S."/>
        </authorList>
    </citation>
    <scope>NUCLEOTIDE SEQUENCE [LARGE SCALE GENOMIC DNA]</scope>
    <source>
        <strain evidence="6 7">MPL</strain>
    </source>
</reference>
<evidence type="ECO:0000256" key="4">
    <source>
        <dbReference type="SAM" id="Phobius"/>
    </source>
</evidence>
<keyword evidence="7" id="KW-1185">Reference proteome</keyword>
<dbReference type="EC" id="2.7.7.65" evidence="2"/>
<dbReference type="InterPro" id="IPR050469">
    <property type="entry name" value="Diguanylate_Cyclase"/>
</dbReference>
<dbReference type="InterPro" id="IPR043128">
    <property type="entry name" value="Rev_trsase/Diguanyl_cyclase"/>
</dbReference>
<dbReference type="PROSITE" id="PS50887">
    <property type="entry name" value="GGDEF"/>
    <property type="match status" value="1"/>
</dbReference>
<evidence type="ECO:0000256" key="1">
    <source>
        <dbReference type="ARBA" id="ARBA00001946"/>
    </source>
</evidence>
<dbReference type="GO" id="GO:1902201">
    <property type="term" value="P:negative regulation of bacterial-type flagellum-dependent cell motility"/>
    <property type="evidence" value="ECO:0007669"/>
    <property type="project" value="TreeGrafter"/>
</dbReference>
<name>M7NTX6_9GAMM</name>
<sequence length="422" mass="46872">MQDGSSTTVPEVCRLSILPCGGSADKMPSYKDMTRYRNADAVILNQATWENSVINPHQLSAFLFKELHRHPIAALLQHLAFVALLAGYLVTQLTTGLFLSWLIIAMTGAIWQWLISQRYQRRTGTDIQNHQISSVSLAALGAGLSLGLTALLFPQLDAHTRIVIVLILTAAAAAGIFRHSAFPSIYLGFMLGTLLPTIVMLLFMSGDPDWQLIPALLLTICLLYYSAAQRRQDLMDDLISRFGLESDAGEDKLTHVANRRRFDQVLNEEWSRASRSGLPISLIMVDIDHFKKFNDHYGHQEGDRCLAIVAQALAESARRPTDFVARYGGEEFVIVLNQTPRNDAYQLAEQMRKRVEDLKIVNEDTALGQVTISLGGVTVFADPATSPETMVRLADDALYQVKTAGRNQVHWHHSTLTDANDS</sequence>
<dbReference type="NCBIfam" id="TIGR00254">
    <property type="entry name" value="GGDEF"/>
    <property type="match status" value="1"/>
</dbReference>
<comment type="cofactor">
    <cofactor evidence="1">
        <name>Mg(2+)</name>
        <dbReference type="ChEBI" id="CHEBI:18420"/>
    </cofactor>
</comment>
<dbReference type="GO" id="GO:0052621">
    <property type="term" value="F:diguanylate cyclase activity"/>
    <property type="evidence" value="ECO:0007669"/>
    <property type="project" value="UniProtKB-EC"/>
</dbReference>
<dbReference type="SUPFAM" id="SSF55073">
    <property type="entry name" value="Nucleotide cyclase"/>
    <property type="match status" value="1"/>
</dbReference>
<evidence type="ECO:0000256" key="3">
    <source>
        <dbReference type="ARBA" id="ARBA00034247"/>
    </source>
</evidence>
<evidence type="ECO:0000313" key="6">
    <source>
        <dbReference type="EMBL" id="EMR12218.1"/>
    </source>
</evidence>
<dbReference type="PANTHER" id="PTHR45138:SF9">
    <property type="entry name" value="DIGUANYLATE CYCLASE DGCM-RELATED"/>
    <property type="match status" value="1"/>
</dbReference>
<feature type="transmembrane region" description="Helical" evidence="4">
    <location>
        <begin position="159"/>
        <end position="177"/>
    </location>
</feature>
<feature type="transmembrane region" description="Helical" evidence="4">
    <location>
        <begin position="96"/>
        <end position="114"/>
    </location>
</feature>
<protein>
    <recommendedName>
        <fullName evidence="2">diguanylate cyclase</fullName>
        <ecNumber evidence="2">2.7.7.65</ecNumber>
    </recommendedName>
</protein>
<dbReference type="FunFam" id="3.30.70.270:FF:000001">
    <property type="entry name" value="Diguanylate cyclase domain protein"/>
    <property type="match status" value="1"/>
</dbReference>
<dbReference type="SMART" id="SM00267">
    <property type="entry name" value="GGDEF"/>
    <property type="match status" value="1"/>
</dbReference>
<evidence type="ECO:0000256" key="2">
    <source>
        <dbReference type="ARBA" id="ARBA00012528"/>
    </source>
</evidence>
<feature type="transmembrane region" description="Helical" evidence="4">
    <location>
        <begin position="210"/>
        <end position="227"/>
    </location>
</feature>
<dbReference type="Pfam" id="PF00990">
    <property type="entry name" value="GGDEF"/>
    <property type="match status" value="1"/>
</dbReference>
<keyword evidence="4" id="KW-0472">Membrane</keyword>
<dbReference type="Proteomes" id="UP000012019">
    <property type="component" value="Unassembled WGS sequence"/>
</dbReference>
<keyword evidence="4" id="KW-0812">Transmembrane</keyword>
<feature type="transmembrane region" description="Helical" evidence="4">
    <location>
        <begin position="135"/>
        <end position="153"/>
    </location>
</feature>
<dbReference type="PANTHER" id="PTHR45138">
    <property type="entry name" value="REGULATORY COMPONENTS OF SENSORY TRANSDUCTION SYSTEM"/>
    <property type="match status" value="1"/>
</dbReference>
<evidence type="ECO:0000259" key="5">
    <source>
        <dbReference type="PROSITE" id="PS50887"/>
    </source>
</evidence>
<feature type="domain" description="GGDEF" evidence="5">
    <location>
        <begin position="278"/>
        <end position="414"/>
    </location>
</feature>
<dbReference type="eggNOG" id="COG3706">
    <property type="taxonomic scope" value="Bacteria"/>
</dbReference>
<dbReference type="InterPro" id="IPR029787">
    <property type="entry name" value="Nucleotide_cyclase"/>
</dbReference>
<accession>M7NTX6</accession>
<dbReference type="GO" id="GO:0043709">
    <property type="term" value="P:cell adhesion involved in single-species biofilm formation"/>
    <property type="evidence" value="ECO:0007669"/>
    <property type="project" value="TreeGrafter"/>
</dbReference>
<evidence type="ECO:0000313" key="7">
    <source>
        <dbReference type="Proteomes" id="UP000012019"/>
    </source>
</evidence>
<proteinExistence type="predicted"/>
<keyword evidence="4" id="KW-1133">Transmembrane helix</keyword>
<comment type="caution">
    <text evidence="6">The sequence shown here is derived from an EMBL/GenBank/DDBJ whole genome shotgun (WGS) entry which is preliminary data.</text>
</comment>
<dbReference type="AlphaFoldDB" id="M7NTX6"/>
<organism evidence="6 7">
    <name type="scientific">Methylophaga lonarensis MPL</name>
    <dbReference type="NCBI Taxonomy" id="1286106"/>
    <lineage>
        <taxon>Bacteria</taxon>
        <taxon>Pseudomonadati</taxon>
        <taxon>Pseudomonadota</taxon>
        <taxon>Gammaproteobacteria</taxon>
        <taxon>Thiotrichales</taxon>
        <taxon>Piscirickettsiaceae</taxon>
        <taxon>Methylophaga</taxon>
    </lineage>
</organism>
<comment type="catalytic activity">
    <reaction evidence="3">
        <text>2 GTP = 3',3'-c-di-GMP + 2 diphosphate</text>
        <dbReference type="Rhea" id="RHEA:24898"/>
        <dbReference type="ChEBI" id="CHEBI:33019"/>
        <dbReference type="ChEBI" id="CHEBI:37565"/>
        <dbReference type="ChEBI" id="CHEBI:58805"/>
        <dbReference type="EC" id="2.7.7.65"/>
    </reaction>
</comment>
<dbReference type="PATRIC" id="fig|1286106.3.peg.2277"/>
<dbReference type="STRING" id="1286106.MPL1_11383"/>